<reference evidence="1" key="2">
    <citation type="journal article" date="2015" name="Data Brief">
        <title>Shoot transcriptome of the giant reed, Arundo donax.</title>
        <authorList>
            <person name="Barrero R.A."/>
            <person name="Guerrero F.D."/>
            <person name="Moolhuijzen P."/>
            <person name="Goolsby J.A."/>
            <person name="Tidwell J."/>
            <person name="Bellgard S.E."/>
            <person name="Bellgard M.I."/>
        </authorList>
    </citation>
    <scope>NUCLEOTIDE SEQUENCE</scope>
    <source>
        <tissue evidence="1">Shoot tissue taken approximately 20 cm above the soil surface</tissue>
    </source>
</reference>
<reference evidence="1" key="1">
    <citation type="submission" date="2014-09" db="EMBL/GenBank/DDBJ databases">
        <authorList>
            <person name="Magalhaes I.L.F."/>
            <person name="Oliveira U."/>
            <person name="Santos F.R."/>
            <person name="Vidigal T.H.D.A."/>
            <person name="Brescovit A.D."/>
            <person name="Santos A.J."/>
        </authorList>
    </citation>
    <scope>NUCLEOTIDE SEQUENCE</scope>
    <source>
        <tissue evidence="1">Shoot tissue taken approximately 20 cm above the soil surface</tissue>
    </source>
</reference>
<organism evidence="1">
    <name type="scientific">Arundo donax</name>
    <name type="common">Giant reed</name>
    <name type="synonym">Donax arundinaceus</name>
    <dbReference type="NCBI Taxonomy" id="35708"/>
    <lineage>
        <taxon>Eukaryota</taxon>
        <taxon>Viridiplantae</taxon>
        <taxon>Streptophyta</taxon>
        <taxon>Embryophyta</taxon>
        <taxon>Tracheophyta</taxon>
        <taxon>Spermatophyta</taxon>
        <taxon>Magnoliopsida</taxon>
        <taxon>Liliopsida</taxon>
        <taxon>Poales</taxon>
        <taxon>Poaceae</taxon>
        <taxon>PACMAD clade</taxon>
        <taxon>Arundinoideae</taxon>
        <taxon>Arundineae</taxon>
        <taxon>Arundo</taxon>
    </lineage>
</organism>
<dbReference type="AlphaFoldDB" id="A0A0A8ZKZ0"/>
<name>A0A0A8ZKZ0_ARUDO</name>
<proteinExistence type="predicted"/>
<accession>A0A0A8ZKZ0</accession>
<sequence>MSQCKQESKYIYHVCYILSHKRQHSTFCVGHTEITAKQQFSVCQTLKRWYCLFLVACKS</sequence>
<dbReference type="EMBL" id="GBRH01260485">
    <property type="protein sequence ID" value="JAD37410.1"/>
    <property type="molecule type" value="Transcribed_RNA"/>
</dbReference>
<protein>
    <submittedName>
        <fullName evidence="1">Uncharacterized protein</fullName>
    </submittedName>
</protein>
<evidence type="ECO:0000313" key="1">
    <source>
        <dbReference type="EMBL" id="JAD37410.1"/>
    </source>
</evidence>